<dbReference type="Proteomes" id="UP000236291">
    <property type="component" value="Unassembled WGS sequence"/>
</dbReference>
<sequence length="128" mass="14313">MGDKPATRADLERFTAGVSATLTASSAQITMLSNCLNNNNNFQPRHIATLPEPEPKSELPVTDEKEQQHQENTPLQQIESETDTKGNLSQDVVAVEPSPNQNNEISNKRKYFHVNNETSNKRKGFHII</sequence>
<comment type="caution">
    <text evidence="2">The sequence shown here is derived from an EMBL/GenBank/DDBJ whole genome shotgun (WGS) entry which is preliminary data.</text>
</comment>
<evidence type="ECO:0000313" key="4">
    <source>
        <dbReference type="EMBL" id="PNY12989.1"/>
    </source>
</evidence>
<feature type="compositionally biased region" description="Basic and acidic residues" evidence="1">
    <location>
        <begin position="53"/>
        <end position="69"/>
    </location>
</feature>
<organism evidence="2 5">
    <name type="scientific">Trifolium pratense</name>
    <name type="common">Red clover</name>
    <dbReference type="NCBI Taxonomy" id="57577"/>
    <lineage>
        <taxon>Eukaryota</taxon>
        <taxon>Viridiplantae</taxon>
        <taxon>Streptophyta</taxon>
        <taxon>Embryophyta</taxon>
        <taxon>Tracheophyta</taxon>
        <taxon>Spermatophyta</taxon>
        <taxon>Magnoliopsida</taxon>
        <taxon>eudicotyledons</taxon>
        <taxon>Gunneridae</taxon>
        <taxon>Pentapetalae</taxon>
        <taxon>rosids</taxon>
        <taxon>fabids</taxon>
        <taxon>Fabales</taxon>
        <taxon>Fabaceae</taxon>
        <taxon>Papilionoideae</taxon>
        <taxon>50 kb inversion clade</taxon>
        <taxon>NPAAA clade</taxon>
        <taxon>Hologalegina</taxon>
        <taxon>IRL clade</taxon>
        <taxon>Trifolieae</taxon>
        <taxon>Trifolium</taxon>
    </lineage>
</organism>
<proteinExistence type="predicted"/>
<feature type="compositionally biased region" description="Polar residues" evidence="1">
    <location>
        <begin position="70"/>
        <end position="90"/>
    </location>
</feature>
<evidence type="ECO:0000256" key="1">
    <source>
        <dbReference type="SAM" id="MobiDB-lite"/>
    </source>
</evidence>
<dbReference type="EMBL" id="ASHM01028076">
    <property type="protein sequence ID" value="PNX74789.1"/>
    <property type="molecule type" value="Genomic_DNA"/>
</dbReference>
<evidence type="ECO:0000313" key="5">
    <source>
        <dbReference type="Proteomes" id="UP000236291"/>
    </source>
</evidence>
<dbReference type="EMBL" id="ASHM01026918">
    <property type="protein sequence ID" value="PNX74035.1"/>
    <property type="molecule type" value="Genomic_DNA"/>
</dbReference>
<evidence type="ECO:0000313" key="2">
    <source>
        <dbReference type="EMBL" id="PNX74035.1"/>
    </source>
</evidence>
<reference evidence="2 5" key="2">
    <citation type="journal article" date="2017" name="Front. Plant Sci.">
        <title>Gene Classification and Mining of Molecular Markers Useful in Red Clover (Trifolium pratense) Breeding.</title>
        <authorList>
            <person name="Istvanek J."/>
            <person name="Dluhosova J."/>
            <person name="Dluhos P."/>
            <person name="Patkova L."/>
            <person name="Nedelnik J."/>
            <person name="Repkova J."/>
        </authorList>
    </citation>
    <scope>NUCLEOTIDE SEQUENCE [LARGE SCALE GENOMIC DNA]</scope>
    <source>
        <strain evidence="5">cv. Tatra</strain>
        <tissue evidence="2">Young leaves</tissue>
    </source>
</reference>
<dbReference type="EMBL" id="ASHM01005721">
    <property type="protein sequence ID" value="PNY12989.1"/>
    <property type="molecule type" value="Genomic_DNA"/>
</dbReference>
<gene>
    <name evidence="4" type="ORF">L195_g009634</name>
    <name evidence="2" type="ORF">L195_g029946</name>
    <name evidence="3" type="ORF">L195_g030716</name>
</gene>
<accession>A0A2K3L671</accession>
<reference evidence="2 5" key="1">
    <citation type="journal article" date="2014" name="Am. J. Bot.">
        <title>Genome assembly and annotation for red clover (Trifolium pratense; Fabaceae).</title>
        <authorList>
            <person name="Istvanek J."/>
            <person name="Jaros M."/>
            <person name="Krenek A."/>
            <person name="Repkova J."/>
        </authorList>
    </citation>
    <scope>NUCLEOTIDE SEQUENCE [LARGE SCALE GENOMIC DNA]</scope>
    <source>
        <strain evidence="5">cv. Tatra</strain>
        <tissue evidence="2">Young leaves</tissue>
    </source>
</reference>
<name>A0A2K3L671_TRIPR</name>
<dbReference type="AlphaFoldDB" id="A0A2K3L671"/>
<feature type="region of interest" description="Disordered" evidence="1">
    <location>
        <begin position="45"/>
        <end position="110"/>
    </location>
</feature>
<evidence type="ECO:0000313" key="3">
    <source>
        <dbReference type="EMBL" id="PNX74789.1"/>
    </source>
</evidence>
<protein>
    <submittedName>
        <fullName evidence="2">Uncharacterized protein</fullName>
    </submittedName>
</protein>